<sequence length="1707" mass="188766">MSSSSAGGDADAASPAGRVLARALDKVIKHSSWRKHSSLVSASKSALDLLSISSPTSSSASPIPGLAAAAADASIRALLIALDPASPKVAEPALECVSTLLSLRLLHGEVSSTAASESSISKLFAAVLACGGLGDEALELSALRVLVAFARCPAVSVSGDCLGQVVRACYNLYLGSASGGNQLCAKLALAQVLAIVFARVEADAMDVRVRTVSAADMMDLSDRSLNDSSVVQAAQAFINEAMEGSDVPEEVPASDLPAEADDGSGIGEDEGMSRIREDGLALFKNLCKLSMKFATPDNPDDPVLLRGKVLSLELLRTVVENAGPFWKSNEMYLEAIKKNLFLSLLKNSALSAMSVFQLLCSIFIGLLSRFRSGLKEEIGLFFPMLILRVLENVLQPSFLQKMTVLNFLEKISKEPQVIIDIFVNYDCDVDAPNIFERIVNGLLKTALGVPAGSTTTLTVAQDQTFRIESVKCLAVIVKSMCSWMDRQLRIGEFSLISSETPGSMDNHTTQNGEGSGADYDMQSEPGSSDISDSSSLEQRRAYKIELQKGIALFNRKPSKGVDFLVRSKKIGHSPEDVASFLKNTAGLNATMIGDYLGERDDFPLKVMHAYVDALNFEGMDFGEAIRFFLQGFRLPGEAQKIDRIMEKFAERYCKCNPNAFTSADTAYILAYSVILLNTDAHSVMVKDKMSKADFMRNNRGIDDGKDLPEAYLSALYDQIVNKEIKMSADSSTSQIKQPNSISKLLGLDNIISFVNWGQAEDKALGANDLLIKHIQEKFKANCRKSESVFYIVSDATILRFMMEACWAPMMAAFTVTLDQSDDKASASQCLKGLRFAVHITSVMCMQTQRDAFLTSIAKFTSLHSAADMKQKNVDAMKAIISIAIEDGNYLQEAWEHVLTCLSRFEHLHLLGEGVPTDSSFLTVPLVESEQKNQKSSSGLSSKRTNALQNPAVMAAVRGGSYDSTVTKSSVSALVTPEQISNFISNLNLLDQIGIVELNHIFTHSQRLNSDAIVAFVKALCKVSMTELQSPTDPRIFCLTKIVEIAHYNVNRIRLVWSRIWKVLSEFFVSVGLLENLSVSIFVMDSLRQLAMKFLEREELANYNFQNEFLRPFVIVMQKSNAPEVRELIVRCVSQMVLSRVNNIKSGWKGVFMVFTSAAADNTKNIVLLAFETMEKIVRDYFPYITETENTTFTDCVNCLIAFTSSQFNSDANLNSIAFIRFCAVKLADEGFGCQEKCSDESRNLVMSDGNATVNKDDSISLWIPLLAGLAKLTSDSRSTIKKSAVGVLFDILKDHGRLFSQPFWTNILESVVYPLFSSERSSSNDQTSIPSIPEDDFSNLETQTLAVKCLVDLFINFFDVMRPELARVASIVTYFIRSPYKHSASIGVSALMHLIEGVGSELSKEEWKEILLRFKESTEHTFLVFSKIVRMMQDIEIPDRFESYSETDQYSDHENYGNDEEEANMETASYAIVKLKNHMALLLLIVQGIIKLYEEHRKYLCSDHISILLEMISAIATHASEVSSESSLLLKFHKACSLLEVSEPAIVHFENESYQTYLKLLQVLFRDYPSMSEEMDIESQILRVCEKILRIYLRCAQHELSDEPSHRNPSLHCVVPLGAAKKEELAARTSLVLLVMQLLGNLEEDSFRRVLPWFFPLLVDLIRCEHSSGEVQHALYKIFQSSIGPMLTSRGKGISLGGIHLRQIRSN</sequence>
<evidence type="ECO:0000259" key="10">
    <source>
        <dbReference type="PROSITE" id="PS50190"/>
    </source>
</evidence>
<dbReference type="Pfam" id="PF12783">
    <property type="entry name" value="Sec7-like_HUS"/>
    <property type="match status" value="1"/>
</dbReference>
<evidence type="ECO:0000256" key="1">
    <source>
        <dbReference type="ARBA" id="ARBA00004287"/>
    </source>
</evidence>
<evidence type="ECO:0000256" key="3">
    <source>
        <dbReference type="ARBA" id="ARBA00011738"/>
    </source>
</evidence>
<dbReference type="eggNOG" id="KOG0929">
    <property type="taxonomic scope" value="Eukaryota"/>
</dbReference>
<evidence type="ECO:0000256" key="5">
    <source>
        <dbReference type="ARBA" id="ARBA00022490"/>
    </source>
</evidence>
<reference evidence="11" key="3">
    <citation type="submission" date="2015-04" db="UniProtKB">
        <authorList>
            <consortium name="EnsemblPlants"/>
        </authorList>
    </citation>
    <scope>IDENTIFICATION</scope>
</reference>
<evidence type="ECO:0000256" key="6">
    <source>
        <dbReference type="ARBA" id="ARBA00022658"/>
    </source>
</evidence>
<evidence type="ECO:0000256" key="7">
    <source>
        <dbReference type="ARBA" id="ARBA00022927"/>
    </source>
</evidence>
<dbReference type="GO" id="GO:0016020">
    <property type="term" value="C:membrane"/>
    <property type="evidence" value="ECO:0007669"/>
    <property type="project" value="UniProtKB-SubCell"/>
</dbReference>
<keyword evidence="12" id="KW-1185">Reference proteome</keyword>
<dbReference type="STRING" id="77586.A0A0D9WS85"/>
<dbReference type="InterPro" id="IPR046455">
    <property type="entry name" value="Sec7/BIG1-like_C"/>
</dbReference>
<dbReference type="CDD" id="cd00171">
    <property type="entry name" value="Sec7"/>
    <property type="match status" value="1"/>
</dbReference>
<dbReference type="SMART" id="SM00222">
    <property type="entry name" value="Sec7"/>
    <property type="match status" value="1"/>
</dbReference>
<dbReference type="Pfam" id="PF20252">
    <property type="entry name" value="BIG2_C"/>
    <property type="match status" value="1"/>
</dbReference>
<dbReference type="InterPro" id="IPR032817">
    <property type="entry name" value="Mon2_C"/>
</dbReference>
<dbReference type="PANTHER" id="PTHR10663:SF398">
    <property type="entry name" value="BREFELDIN A-INHIBITED GUANINE NUCLEOTIDE-EXCHANGE PROTEIN 1"/>
    <property type="match status" value="1"/>
</dbReference>
<evidence type="ECO:0000256" key="4">
    <source>
        <dbReference type="ARBA" id="ARBA00022448"/>
    </source>
</evidence>
<dbReference type="InterPro" id="IPR032691">
    <property type="entry name" value="Mon2/Sec7/BIG1-like_HUS"/>
</dbReference>
<dbReference type="GO" id="GO:0005829">
    <property type="term" value="C:cytosol"/>
    <property type="evidence" value="ECO:0007669"/>
    <property type="project" value="UniProtKB-SubCell"/>
</dbReference>
<dbReference type="PANTHER" id="PTHR10663">
    <property type="entry name" value="GUANYL-NUCLEOTIDE EXCHANGE FACTOR"/>
    <property type="match status" value="1"/>
</dbReference>
<feature type="region of interest" description="Disordered" evidence="9">
    <location>
        <begin position="499"/>
        <end position="534"/>
    </location>
</feature>
<dbReference type="InterPro" id="IPR032629">
    <property type="entry name" value="DCB_dom"/>
</dbReference>
<reference evidence="11 12" key="1">
    <citation type="submission" date="2012-08" db="EMBL/GenBank/DDBJ databases">
        <title>Oryza genome evolution.</title>
        <authorList>
            <person name="Wing R.A."/>
        </authorList>
    </citation>
    <scope>NUCLEOTIDE SEQUENCE</scope>
</reference>
<dbReference type="Pfam" id="PF16206">
    <property type="entry name" value="Mon2_C"/>
    <property type="match status" value="1"/>
</dbReference>
<dbReference type="PROSITE" id="PS50190">
    <property type="entry name" value="SEC7"/>
    <property type="match status" value="1"/>
</dbReference>
<dbReference type="EnsemblPlants" id="LPERR06G17820.2">
    <property type="protein sequence ID" value="LPERR06G17820.2"/>
    <property type="gene ID" value="LPERR06G17820"/>
</dbReference>
<dbReference type="GO" id="GO:0032012">
    <property type="term" value="P:regulation of ARF protein signal transduction"/>
    <property type="evidence" value="ECO:0007669"/>
    <property type="project" value="InterPro"/>
</dbReference>
<dbReference type="InterPro" id="IPR016024">
    <property type="entry name" value="ARM-type_fold"/>
</dbReference>
<name>A0A0D9WS85_9ORYZ</name>
<dbReference type="Gene3D" id="1.10.1000.11">
    <property type="entry name" value="Arf Nucleotide-binding Site Opener,domain 2"/>
    <property type="match status" value="1"/>
</dbReference>
<dbReference type="SUPFAM" id="SSF48425">
    <property type="entry name" value="Sec7 domain"/>
    <property type="match status" value="1"/>
</dbReference>
<dbReference type="InterPro" id="IPR023394">
    <property type="entry name" value="Sec7_C_sf"/>
</dbReference>
<feature type="domain" description="SEC7" evidence="10">
    <location>
        <begin position="535"/>
        <end position="722"/>
    </location>
</feature>
<dbReference type="Proteomes" id="UP000032180">
    <property type="component" value="Chromosome 6"/>
</dbReference>
<dbReference type="Pfam" id="PF09324">
    <property type="entry name" value="Sec7-like_HDS"/>
    <property type="match status" value="1"/>
</dbReference>
<dbReference type="EnsemblPlants" id="LPERR06G17820.3">
    <property type="protein sequence ID" value="LPERR06G17820.3"/>
    <property type="gene ID" value="LPERR06G17820"/>
</dbReference>
<evidence type="ECO:0000313" key="12">
    <source>
        <dbReference type="Proteomes" id="UP000032180"/>
    </source>
</evidence>
<evidence type="ECO:0000313" key="11">
    <source>
        <dbReference type="EnsemblPlants" id="LPERR06G17820.2"/>
    </source>
</evidence>
<feature type="compositionally biased region" description="Acidic residues" evidence="9">
    <location>
        <begin position="258"/>
        <end position="267"/>
    </location>
</feature>
<keyword evidence="5" id="KW-0963">Cytoplasm</keyword>
<dbReference type="FunFam" id="1.10.1000.11:FF:000005">
    <property type="entry name" value="Brefeldin A-inhibited guanine nucleotide-exchange 1"/>
    <property type="match status" value="1"/>
</dbReference>
<dbReference type="SUPFAM" id="SSF48371">
    <property type="entry name" value="ARM repeat"/>
    <property type="match status" value="1"/>
</dbReference>
<dbReference type="GO" id="GO:0005085">
    <property type="term" value="F:guanyl-nucleotide exchange factor activity"/>
    <property type="evidence" value="ECO:0007669"/>
    <property type="project" value="UniProtKB-KW"/>
</dbReference>
<dbReference type="Gene3D" id="1.10.220.20">
    <property type="match status" value="1"/>
</dbReference>
<proteinExistence type="predicted"/>
<dbReference type="GO" id="GO:0005802">
    <property type="term" value="C:trans-Golgi network"/>
    <property type="evidence" value="ECO:0007669"/>
    <property type="project" value="TreeGrafter"/>
</dbReference>
<dbReference type="Pfam" id="PF16213">
    <property type="entry name" value="DCB"/>
    <property type="match status" value="1"/>
</dbReference>
<dbReference type="HOGENOM" id="CLU_000691_0_1_1"/>
<dbReference type="Gramene" id="LPERR06G17820.3">
    <property type="protein sequence ID" value="LPERR06G17820.3"/>
    <property type="gene ID" value="LPERR06G17820"/>
</dbReference>
<keyword evidence="6" id="KW-0344">Guanine-nucleotide releasing factor</keyword>
<keyword evidence="8" id="KW-0472">Membrane</keyword>
<feature type="compositionally biased region" description="Polar residues" evidence="9">
    <location>
        <begin position="499"/>
        <end position="512"/>
    </location>
</feature>
<reference evidence="11 12" key="2">
    <citation type="submission" date="2013-12" db="EMBL/GenBank/DDBJ databases">
        <authorList>
            <person name="Yu Y."/>
            <person name="Lee S."/>
            <person name="de Baynast K."/>
            <person name="Wissotski M."/>
            <person name="Liu L."/>
            <person name="Talag J."/>
            <person name="Goicoechea J."/>
            <person name="Angelova A."/>
            <person name="Jetty R."/>
            <person name="Kudrna D."/>
            <person name="Golser W."/>
            <person name="Rivera L."/>
            <person name="Zhang J."/>
            <person name="Wing R."/>
        </authorList>
    </citation>
    <scope>NUCLEOTIDE SEQUENCE</scope>
</reference>
<feature type="region of interest" description="Disordered" evidence="9">
    <location>
        <begin position="248"/>
        <end position="267"/>
    </location>
</feature>
<dbReference type="Pfam" id="PF01369">
    <property type="entry name" value="Sec7"/>
    <property type="match status" value="1"/>
</dbReference>
<keyword evidence="4" id="KW-0813">Transport</keyword>
<accession>A0A0D9WS85</accession>
<evidence type="ECO:0000256" key="9">
    <source>
        <dbReference type="SAM" id="MobiDB-lite"/>
    </source>
</evidence>
<dbReference type="InterPro" id="IPR015403">
    <property type="entry name" value="Mon2/Sec7/BIG1-like_HDS"/>
</dbReference>
<comment type="subcellular location">
    <subcellularLocation>
        <location evidence="2">Cytoplasm</location>
        <location evidence="2">Cytosol</location>
    </subcellularLocation>
    <subcellularLocation>
        <location evidence="1">Membrane</location>
        <topology evidence="1">Peripheral membrane protein</topology>
        <orientation evidence="1">Cytoplasmic side</orientation>
    </subcellularLocation>
</comment>
<dbReference type="InterPro" id="IPR035999">
    <property type="entry name" value="Sec7_dom_sf"/>
</dbReference>
<keyword evidence="7" id="KW-0653">Protein transport</keyword>
<dbReference type="InterPro" id="IPR000904">
    <property type="entry name" value="Sec7_dom"/>
</dbReference>
<dbReference type="GO" id="GO:0015031">
    <property type="term" value="P:protein transport"/>
    <property type="evidence" value="ECO:0007669"/>
    <property type="project" value="UniProtKB-KW"/>
</dbReference>
<comment type="subunit">
    <text evidence="3">Homodimer.</text>
</comment>
<evidence type="ECO:0000256" key="8">
    <source>
        <dbReference type="ARBA" id="ARBA00023136"/>
    </source>
</evidence>
<protein>
    <recommendedName>
        <fullName evidence="10">SEC7 domain-containing protein</fullName>
    </recommendedName>
</protein>
<evidence type="ECO:0000256" key="2">
    <source>
        <dbReference type="ARBA" id="ARBA00004514"/>
    </source>
</evidence>
<organism evidence="11 12">
    <name type="scientific">Leersia perrieri</name>
    <dbReference type="NCBI Taxonomy" id="77586"/>
    <lineage>
        <taxon>Eukaryota</taxon>
        <taxon>Viridiplantae</taxon>
        <taxon>Streptophyta</taxon>
        <taxon>Embryophyta</taxon>
        <taxon>Tracheophyta</taxon>
        <taxon>Spermatophyta</taxon>
        <taxon>Magnoliopsida</taxon>
        <taxon>Liliopsida</taxon>
        <taxon>Poales</taxon>
        <taxon>Poaceae</taxon>
        <taxon>BOP clade</taxon>
        <taxon>Oryzoideae</taxon>
        <taxon>Oryzeae</taxon>
        <taxon>Oryzinae</taxon>
        <taxon>Leersia</taxon>
    </lineage>
</organism>
<dbReference type="Gramene" id="LPERR06G17820.2">
    <property type="protein sequence ID" value="LPERR06G17820.2"/>
    <property type="gene ID" value="LPERR06G17820"/>
</dbReference>
<dbReference type="FunFam" id="1.10.220.20:FF:000002">
    <property type="entry name" value="Brefeldin A-inhibited guanine nucleotide-exchange protein 1"/>
    <property type="match status" value="1"/>
</dbReference>